<gene>
    <name evidence="2" type="ORF">IAB27_05680</name>
</gene>
<evidence type="ECO:0000313" key="2">
    <source>
        <dbReference type="EMBL" id="HIQ91093.1"/>
    </source>
</evidence>
<dbReference type="EMBL" id="DVFV01000098">
    <property type="protein sequence ID" value="HIQ91093.1"/>
    <property type="molecule type" value="Genomic_DNA"/>
</dbReference>
<dbReference type="AlphaFoldDB" id="A0A9D0ZRY0"/>
<protein>
    <recommendedName>
        <fullName evidence="1">Integrase catalytic domain-containing protein</fullName>
    </recommendedName>
</protein>
<organism evidence="2 3">
    <name type="scientific">Candidatus Coprosoma intestinipullorum</name>
    <dbReference type="NCBI Taxonomy" id="2840752"/>
    <lineage>
        <taxon>Bacteria</taxon>
        <taxon>Bacillati</taxon>
        <taxon>Bacillota</taxon>
        <taxon>Bacillota incertae sedis</taxon>
        <taxon>Candidatus Coprosoma</taxon>
    </lineage>
</organism>
<dbReference type="SUPFAM" id="SSF53098">
    <property type="entry name" value="Ribonuclease H-like"/>
    <property type="match status" value="1"/>
</dbReference>
<dbReference type="Proteomes" id="UP000886786">
    <property type="component" value="Unassembled WGS sequence"/>
</dbReference>
<proteinExistence type="predicted"/>
<reference evidence="2" key="1">
    <citation type="submission" date="2020-10" db="EMBL/GenBank/DDBJ databases">
        <authorList>
            <person name="Gilroy R."/>
        </authorList>
    </citation>
    <scope>NUCLEOTIDE SEQUENCE</scope>
    <source>
        <strain evidence="2">CHK147-3167</strain>
    </source>
</reference>
<accession>A0A9D0ZRY0</accession>
<reference evidence="2" key="2">
    <citation type="journal article" date="2021" name="PeerJ">
        <title>Extensive microbial diversity within the chicken gut microbiome revealed by metagenomics and culture.</title>
        <authorList>
            <person name="Gilroy R."/>
            <person name="Ravi A."/>
            <person name="Getino M."/>
            <person name="Pursley I."/>
            <person name="Horton D.L."/>
            <person name="Alikhan N.F."/>
            <person name="Baker D."/>
            <person name="Gharbi K."/>
            <person name="Hall N."/>
            <person name="Watson M."/>
            <person name="Adriaenssens E.M."/>
            <person name="Foster-Nyarko E."/>
            <person name="Jarju S."/>
            <person name="Secka A."/>
            <person name="Antonio M."/>
            <person name="Oren A."/>
            <person name="Chaudhuri R.R."/>
            <person name="La Ragione R."/>
            <person name="Hildebrand F."/>
            <person name="Pallen M.J."/>
        </authorList>
    </citation>
    <scope>NUCLEOTIDE SEQUENCE</scope>
    <source>
        <strain evidence="2">CHK147-3167</strain>
    </source>
</reference>
<dbReference type="InterPro" id="IPR012337">
    <property type="entry name" value="RNaseH-like_sf"/>
</dbReference>
<evidence type="ECO:0000313" key="3">
    <source>
        <dbReference type="Proteomes" id="UP000886786"/>
    </source>
</evidence>
<sequence length="57" mass="6544">MESPYKGAKAYLSAIIDLYDRKVVAYKISKHNDNKLIMDTLNEAISKRKDIHGLILH</sequence>
<comment type="caution">
    <text evidence="2">The sequence shown here is derived from an EMBL/GenBank/DDBJ whole genome shotgun (WGS) entry which is preliminary data.</text>
</comment>
<evidence type="ECO:0000259" key="1">
    <source>
        <dbReference type="Pfam" id="PF00665"/>
    </source>
</evidence>
<dbReference type="GO" id="GO:0015074">
    <property type="term" value="P:DNA integration"/>
    <property type="evidence" value="ECO:0007669"/>
    <property type="project" value="InterPro"/>
</dbReference>
<name>A0A9D0ZRY0_9FIRM</name>
<dbReference type="Pfam" id="PF00665">
    <property type="entry name" value="rve"/>
    <property type="match status" value="1"/>
</dbReference>
<feature type="domain" description="Integrase catalytic" evidence="1">
    <location>
        <begin position="5"/>
        <end position="55"/>
    </location>
</feature>
<dbReference type="InterPro" id="IPR001584">
    <property type="entry name" value="Integrase_cat-core"/>
</dbReference>